<name>A0A5N5QI50_9AGAM</name>
<dbReference type="OrthoDB" id="3179417at2759"/>
<organism evidence="1 2">
    <name type="scientific">Ceratobasidium theobromae</name>
    <dbReference type="NCBI Taxonomy" id="1582974"/>
    <lineage>
        <taxon>Eukaryota</taxon>
        <taxon>Fungi</taxon>
        <taxon>Dikarya</taxon>
        <taxon>Basidiomycota</taxon>
        <taxon>Agaricomycotina</taxon>
        <taxon>Agaricomycetes</taxon>
        <taxon>Cantharellales</taxon>
        <taxon>Ceratobasidiaceae</taxon>
        <taxon>Ceratobasidium</taxon>
    </lineage>
</organism>
<reference evidence="1 2" key="1">
    <citation type="journal article" date="2019" name="Fungal Biol. Biotechnol.">
        <title>Draft genome sequence of fastidious pathogen Ceratobasidium theobromae, which causes vascular-streak dieback in Theobroma cacao.</title>
        <authorList>
            <person name="Ali S.S."/>
            <person name="Asman A."/>
            <person name="Shao J."/>
            <person name="Firmansyah A.P."/>
            <person name="Susilo A.W."/>
            <person name="Rosmana A."/>
            <person name="McMahon P."/>
            <person name="Junaid M."/>
            <person name="Guest D."/>
            <person name="Kheng T.Y."/>
            <person name="Meinhardt L.W."/>
            <person name="Bailey B.A."/>
        </authorList>
    </citation>
    <scope>NUCLEOTIDE SEQUENCE [LARGE SCALE GENOMIC DNA]</scope>
    <source>
        <strain evidence="1 2">CT2</strain>
    </source>
</reference>
<sequence>MQILQLPPEVLLMIARVLSDDSVSLRNLCLANKATYSLLCPVLYQRVQLSSASAVTSFCCAATSSRLQSANYTVLLQIGPPVLFITEYGVGFRLRKDLVPQLRDALEVMPNLRSLSLSTTRKALVLLLNDFKPPFQLYEMEHSVGLSTPLLRFWEKQPSIKKIGWRFAVTDKEVYRLSGWLTKNPNLLPQLNEVSGDFRFVASLVVLRPISKILISGALDYILAGPWMDHTMRPLSVPISSVCFTEPRHNWFVWRHLLQIFRDAGVCSTIRDLCVVDMFSGTTDLENLHMPGALEDFEHVLKGFDALERLEIHGPLAHERNVRRWLAEKQMECLSAWTRAPSLKSAIIYNYELQ</sequence>
<dbReference type="Proteomes" id="UP000383932">
    <property type="component" value="Unassembled WGS sequence"/>
</dbReference>
<evidence type="ECO:0000313" key="2">
    <source>
        <dbReference type="Proteomes" id="UP000383932"/>
    </source>
</evidence>
<dbReference type="AlphaFoldDB" id="A0A5N5QI50"/>
<evidence type="ECO:0008006" key="3">
    <source>
        <dbReference type="Google" id="ProtNLM"/>
    </source>
</evidence>
<evidence type="ECO:0000313" key="1">
    <source>
        <dbReference type="EMBL" id="KAB5591158.1"/>
    </source>
</evidence>
<protein>
    <recommendedName>
        <fullName evidence="3">F-box domain-containing protein</fullName>
    </recommendedName>
</protein>
<gene>
    <name evidence="1" type="ORF">CTheo_5409</name>
</gene>
<comment type="caution">
    <text evidence="1">The sequence shown here is derived from an EMBL/GenBank/DDBJ whole genome shotgun (WGS) entry which is preliminary data.</text>
</comment>
<accession>A0A5N5QI50</accession>
<keyword evidence="2" id="KW-1185">Reference proteome</keyword>
<proteinExistence type="predicted"/>
<dbReference type="EMBL" id="SSOP01000120">
    <property type="protein sequence ID" value="KAB5591158.1"/>
    <property type="molecule type" value="Genomic_DNA"/>
</dbReference>